<proteinExistence type="inferred from homology"/>
<evidence type="ECO:0000256" key="5">
    <source>
        <dbReference type="ARBA" id="ARBA00023239"/>
    </source>
</evidence>
<evidence type="ECO:0000256" key="7">
    <source>
        <dbReference type="SAM" id="MobiDB-lite"/>
    </source>
</evidence>
<sequence length="695" mass="75617">MATQPSATLSPANPVMKDNTMQYQRIDEKLMCQKLPREIRDLAYMHFWAQEDTMCEWLRVWYPSLLLGRTTHSPYDEICATIRSLDVQVATELVQWYYENHGEDLGIGQSIERPSWFPGGIYTGSKWLLEALDLQDLPKFMSTDIFGAGVTPADCKLRALTARIDLSDYTQAAQSIQMDQLLEPVRTQHKSDGFKLCVNVVGWWTDDLPFDLISGLGSKLGEAFEQLAKADVAASARIMLVQYVPDGEGFKVNIIEGVGNMLGASENIWKEFLKGKLGETSSRKPKHGTGSGPSDQAEARPPRKSIPATNRTSAHHLTSSQLLSAHLQITTMSSRFTCLRTARLAARYPLRRRYATAASDFVRIVEVGPRDGLQNEKQSIPVATKIELVNKLAQTGLKTIEAGSFVSPRWTPQMANSSQILEHVLQTPTSVAHPITYQWLLPNIKGLDNFLSVWQAKAGGNSGYPTPPPSPASDATSGAGANVHEISIFTAATEAFTQKNTNCSIAESLKRFEPIMAQAKEAGLNVRAYISVALGCPYEGPNVDPHKVAGLAVSLLEMGADEISVADTTGMGTAPKTAELLKTLSAAGIEKSDLALHFHDTYGQALVNSLVSLEHGIRTFDSAVAGLGGCPFSPGATGNVASEDLVHCLHSLGLRTGVDIEKLSEVGEWISYELGRSNESRAGKATMAQMRKRAA</sequence>
<dbReference type="Proteomes" id="UP000756921">
    <property type="component" value="Unassembled WGS sequence"/>
</dbReference>
<evidence type="ECO:0000313" key="10">
    <source>
        <dbReference type="Proteomes" id="UP000756921"/>
    </source>
</evidence>
<evidence type="ECO:0000256" key="2">
    <source>
        <dbReference type="ARBA" id="ARBA00009405"/>
    </source>
</evidence>
<dbReference type="PANTHER" id="PTHR42738">
    <property type="entry name" value="HYDROXYMETHYLGLUTARYL-COA LYASE"/>
    <property type="match status" value="1"/>
</dbReference>
<dbReference type="NCBIfam" id="NF004283">
    <property type="entry name" value="PRK05692.1"/>
    <property type="match status" value="1"/>
</dbReference>
<dbReference type="InterPro" id="IPR013785">
    <property type="entry name" value="Aldolase_TIM"/>
</dbReference>
<keyword evidence="10" id="KW-1185">Reference proteome</keyword>
<name>A0A9P6KTY6_9PLEO</name>
<comment type="similarity">
    <text evidence="2">Belongs to the HMG-CoA lyase family.</text>
</comment>
<evidence type="ECO:0000256" key="4">
    <source>
        <dbReference type="ARBA" id="ARBA00022723"/>
    </source>
</evidence>
<dbReference type="GO" id="GO:0046872">
    <property type="term" value="F:metal ion binding"/>
    <property type="evidence" value="ECO:0007669"/>
    <property type="project" value="UniProtKB-KW"/>
</dbReference>
<dbReference type="Pfam" id="PF00682">
    <property type="entry name" value="HMGL-like"/>
    <property type="match status" value="1"/>
</dbReference>
<dbReference type="GO" id="GO:0006552">
    <property type="term" value="P:L-leucine catabolic process"/>
    <property type="evidence" value="ECO:0007669"/>
    <property type="project" value="TreeGrafter"/>
</dbReference>
<evidence type="ECO:0000256" key="3">
    <source>
        <dbReference type="ARBA" id="ARBA00012910"/>
    </source>
</evidence>
<dbReference type="InterPro" id="IPR043594">
    <property type="entry name" value="HMGL"/>
</dbReference>
<dbReference type="PANTHER" id="PTHR42738:SF7">
    <property type="entry name" value="HYDROXYMETHYLGLUTARYL-COA LYASE"/>
    <property type="match status" value="1"/>
</dbReference>
<dbReference type="EC" id="4.1.3.4" evidence="3"/>
<dbReference type="EMBL" id="WJXW01000003">
    <property type="protein sequence ID" value="KAF9738249.1"/>
    <property type="molecule type" value="Genomic_DNA"/>
</dbReference>
<evidence type="ECO:0000313" key="9">
    <source>
        <dbReference type="EMBL" id="KAF9738249.1"/>
    </source>
</evidence>
<gene>
    <name evidence="9" type="ORF">PMIN01_03532</name>
</gene>
<dbReference type="Gene3D" id="3.20.20.70">
    <property type="entry name" value="Aldolase class I"/>
    <property type="match status" value="1"/>
</dbReference>
<evidence type="ECO:0000256" key="6">
    <source>
        <dbReference type="ARBA" id="ARBA00049877"/>
    </source>
</evidence>
<dbReference type="OrthoDB" id="1905920at2759"/>
<feature type="region of interest" description="Disordered" evidence="7">
    <location>
        <begin position="279"/>
        <end position="317"/>
    </location>
</feature>
<dbReference type="GO" id="GO:0046951">
    <property type="term" value="P:ketone body biosynthetic process"/>
    <property type="evidence" value="ECO:0007669"/>
    <property type="project" value="TreeGrafter"/>
</dbReference>
<dbReference type="FunFam" id="3.20.20.70:FF:000071">
    <property type="entry name" value="Hydroxymethylglutaryl-CoA lyase"/>
    <property type="match status" value="1"/>
</dbReference>
<accession>A0A9P6KTY6</accession>
<reference evidence="9" key="1">
    <citation type="journal article" date="2020" name="Mol. Plant Microbe Interact.">
        <title>Genome Sequence of the Biocontrol Agent Coniothyrium minitans strain Conio (IMI 134523).</title>
        <authorList>
            <person name="Patel D."/>
            <person name="Shittu T.A."/>
            <person name="Baroncelli R."/>
            <person name="Muthumeenakshi S."/>
            <person name="Osborne T.H."/>
            <person name="Janganan T.K."/>
            <person name="Sreenivasaprasad S."/>
        </authorList>
    </citation>
    <scope>NUCLEOTIDE SEQUENCE</scope>
    <source>
        <strain evidence="9">Conio</strain>
    </source>
</reference>
<dbReference type="CDD" id="cd07938">
    <property type="entry name" value="DRE_TIM_HMGL"/>
    <property type="match status" value="1"/>
</dbReference>
<organism evidence="9 10">
    <name type="scientific">Paraphaeosphaeria minitans</name>
    <dbReference type="NCBI Taxonomy" id="565426"/>
    <lineage>
        <taxon>Eukaryota</taxon>
        <taxon>Fungi</taxon>
        <taxon>Dikarya</taxon>
        <taxon>Ascomycota</taxon>
        <taxon>Pezizomycotina</taxon>
        <taxon>Dothideomycetes</taxon>
        <taxon>Pleosporomycetidae</taxon>
        <taxon>Pleosporales</taxon>
        <taxon>Massarineae</taxon>
        <taxon>Didymosphaeriaceae</taxon>
        <taxon>Paraphaeosphaeria</taxon>
    </lineage>
</organism>
<evidence type="ECO:0000259" key="8">
    <source>
        <dbReference type="PROSITE" id="PS50991"/>
    </source>
</evidence>
<dbReference type="PROSITE" id="PS50991">
    <property type="entry name" value="PYR_CT"/>
    <property type="match status" value="1"/>
</dbReference>
<feature type="compositionally biased region" description="Polar residues" evidence="7">
    <location>
        <begin position="307"/>
        <end position="317"/>
    </location>
</feature>
<dbReference type="SUPFAM" id="SSF51569">
    <property type="entry name" value="Aldolase"/>
    <property type="match status" value="1"/>
</dbReference>
<protein>
    <recommendedName>
        <fullName evidence="3">hydroxymethylglutaryl-CoA lyase</fullName>
        <ecNumber evidence="3">4.1.3.4</ecNumber>
    </recommendedName>
</protein>
<dbReference type="AlphaFoldDB" id="A0A9P6KTY6"/>
<dbReference type="InterPro" id="IPR000891">
    <property type="entry name" value="PYR_CT"/>
</dbReference>
<keyword evidence="5 9" id="KW-0456">Lyase</keyword>
<dbReference type="GO" id="GO:0004419">
    <property type="term" value="F:hydroxymethylglutaryl-CoA lyase activity"/>
    <property type="evidence" value="ECO:0007669"/>
    <property type="project" value="UniProtKB-EC"/>
</dbReference>
<comment type="caution">
    <text evidence="9">The sequence shown here is derived from an EMBL/GenBank/DDBJ whole genome shotgun (WGS) entry which is preliminary data.</text>
</comment>
<keyword evidence="4" id="KW-0479">Metal-binding</keyword>
<evidence type="ECO:0000256" key="1">
    <source>
        <dbReference type="ARBA" id="ARBA00005143"/>
    </source>
</evidence>
<comment type="catalytic activity">
    <reaction evidence="6">
        <text>(3S)-3-hydroxy-3-methylglutaryl-CoA = acetoacetate + acetyl-CoA</text>
        <dbReference type="Rhea" id="RHEA:24404"/>
        <dbReference type="ChEBI" id="CHEBI:13705"/>
        <dbReference type="ChEBI" id="CHEBI:43074"/>
        <dbReference type="ChEBI" id="CHEBI:57288"/>
        <dbReference type="EC" id="4.1.3.4"/>
    </reaction>
</comment>
<comment type="pathway">
    <text evidence="1">Metabolic intermediate metabolism; (S)-3-hydroxy-3-methylglutaryl-CoA degradation; acetoacetate from (S)-3-hydroxy-3-methylglutaryl-CoA: step 1/1.</text>
</comment>
<feature type="domain" description="Pyruvate carboxyltransferase" evidence="8">
    <location>
        <begin position="362"/>
        <end position="664"/>
    </location>
</feature>